<evidence type="ECO:0000256" key="7">
    <source>
        <dbReference type="ARBA" id="ARBA00022989"/>
    </source>
</evidence>
<protein>
    <recommendedName>
        <fullName evidence="10">Hexosyltransferase</fullName>
        <ecNumber evidence="10">2.4.1.-</ecNumber>
    </recommendedName>
</protein>
<organism evidence="12 13">
    <name type="scientific">Sphaeroforma arctica JP610</name>
    <dbReference type="NCBI Taxonomy" id="667725"/>
    <lineage>
        <taxon>Eukaryota</taxon>
        <taxon>Ichthyosporea</taxon>
        <taxon>Ichthyophonida</taxon>
        <taxon>Sphaeroforma</taxon>
    </lineage>
</organism>
<evidence type="ECO:0000256" key="11">
    <source>
        <dbReference type="SAM" id="MobiDB-lite"/>
    </source>
</evidence>
<evidence type="ECO:0000256" key="10">
    <source>
        <dbReference type="RuleBase" id="RU363063"/>
    </source>
</evidence>
<keyword evidence="3 10" id="KW-0328">Glycosyltransferase</keyword>
<evidence type="ECO:0000256" key="8">
    <source>
        <dbReference type="ARBA" id="ARBA00023034"/>
    </source>
</evidence>
<gene>
    <name evidence="12" type="ORF">SARC_08996</name>
</gene>
<dbReference type="EC" id="2.4.1.-" evidence="10"/>
<dbReference type="STRING" id="667725.A0A0L0FPF1"/>
<dbReference type="AlphaFoldDB" id="A0A0L0FPF1"/>
<evidence type="ECO:0000313" key="12">
    <source>
        <dbReference type="EMBL" id="KNC78579.1"/>
    </source>
</evidence>
<comment type="similarity">
    <text evidence="2 10">Belongs to the glycosyltransferase 31 family.</text>
</comment>
<evidence type="ECO:0000256" key="6">
    <source>
        <dbReference type="ARBA" id="ARBA00022968"/>
    </source>
</evidence>
<evidence type="ECO:0000256" key="1">
    <source>
        <dbReference type="ARBA" id="ARBA00004323"/>
    </source>
</evidence>
<name>A0A0L0FPF1_9EUKA</name>
<reference evidence="12 13" key="1">
    <citation type="submission" date="2011-02" db="EMBL/GenBank/DDBJ databases">
        <title>The Genome Sequence of Sphaeroforma arctica JP610.</title>
        <authorList>
            <consortium name="The Broad Institute Genome Sequencing Platform"/>
            <person name="Russ C."/>
            <person name="Cuomo C."/>
            <person name="Young S.K."/>
            <person name="Zeng Q."/>
            <person name="Gargeya S."/>
            <person name="Alvarado L."/>
            <person name="Berlin A."/>
            <person name="Chapman S.B."/>
            <person name="Chen Z."/>
            <person name="Freedman E."/>
            <person name="Gellesch M."/>
            <person name="Goldberg J."/>
            <person name="Griggs A."/>
            <person name="Gujja S."/>
            <person name="Heilman E."/>
            <person name="Heiman D."/>
            <person name="Howarth C."/>
            <person name="Mehta T."/>
            <person name="Neiman D."/>
            <person name="Pearson M."/>
            <person name="Roberts A."/>
            <person name="Saif S."/>
            <person name="Shea T."/>
            <person name="Shenoy N."/>
            <person name="Sisk P."/>
            <person name="Stolte C."/>
            <person name="Sykes S."/>
            <person name="White J."/>
            <person name="Yandava C."/>
            <person name="Burger G."/>
            <person name="Gray M.W."/>
            <person name="Holland P.W.H."/>
            <person name="King N."/>
            <person name="Lang F.B.F."/>
            <person name="Roger A.J."/>
            <person name="Ruiz-Trillo I."/>
            <person name="Haas B."/>
            <person name="Nusbaum C."/>
            <person name="Birren B."/>
        </authorList>
    </citation>
    <scope>NUCLEOTIDE SEQUENCE [LARGE SCALE GENOMIC DNA]</scope>
    <source>
        <strain evidence="12 13">JP610</strain>
    </source>
</reference>
<dbReference type="PANTHER" id="PTHR11214:SF351">
    <property type="entry name" value="BETA-1,3-GALACTOSYLTRANSFERASE PVG3"/>
    <property type="match status" value="1"/>
</dbReference>
<feature type="region of interest" description="Disordered" evidence="11">
    <location>
        <begin position="161"/>
        <end position="188"/>
    </location>
</feature>
<dbReference type="GO" id="GO:0016758">
    <property type="term" value="F:hexosyltransferase activity"/>
    <property type="evidence" value="ECO:0007669"/>
    <property type="project" value="InterPro"/>
</dbReference>
<dbReference type="OrthoDB" id="2139606at2759"/>
<accession>A0A0L0FPF1</accession>
<dbReference type="Gene3D" id="3.90.550.50">
    <property type="match status" value="1"/>
</dbReference>
<evidence type="ECO:0000256" key="5">
    <source>
        <dbReference type="ARBA" id="ARBA00022692"/>
    </source>
</evidence>
<keyword evidence="13" id="KW-1185">Reference proteome</keyword>
<dbReference type="Proteomes" id="UP000054560">
    <property type="component" value="Unassembled WGS sequence"/>
</dbReference>
<keyword evidence="9" id="KW-0472">Membrane</keyword>
<keyword evidence="6" id="KW-0735">Signal-anchor</keyword>
<feature type="region of interest" description="Disordered" evidence="11">
    <location>
        <begin position="254"/>
        <end position="281"/>
    </location>
</feature>
<dbReference type="GO" id="GO:0000139">
    <property type="term" value="C:Golgi membrane"/>
    <property type="evidence" value="ECO:0007669"/>
    <property type="project" value="UniProtKB-SubCell"/>
</dbReference>
<dbReference type="GO" id="GO:0051072">
    <property type="term" value="P:4,6-pyruvylated galactose residue biosynthetic process"/>
    <property type="evidence" value="ECO:0007669"/>
    <property type="project" value="TreeGrafter"/>
</dbReference>
<dbReference type="RefSeq" id="XP_014152481.1">
    <property type="nucleotide sequence ID" value="XM_014297006.1"/>
</dbReference>
<dbReference type="PANTHER" id="PTHR11214">
    <property type="entry name" value="BETA-1,3-N-ACETYLGLUCOSAMINYLTRANSFERASE"/>
    <property type="match status" value="1"/>
</dbReference>
<keyword evidence="8 10" id="KW-0333">Golgi apparatus</keyword>
<comment type="subcellular location">
    <subcellularLocation>
        <location evidence="1 10">Golgi apparatus membrane</location>
        <topology evidence="1 10">Single-pass type II membrane protein</topology>
    </subcellularLocation>
</comment>
<keyword evidence="5" id="KW-0812">Transmembrane</keyword>
<evidence type="ECO:0000256" key="9">
    <source>
        <dbReference type="ARBA" id="ARBA00023136"/>
    </source>
</evidence>
<feature type="region of interest" description="Disordered" evidence="11">
    <location>
        <begin position="81"/>
        <end position="134"/>
    </location>
</feature>
<keyword evidence="4" id="KW-0808">Transferase</keyword>
<keyword evidence="7" id="KW-1133">Transmembrane helix</keyword>
<evidence type="ECO:0000313" key="13">
    <source>
        <dbReference type="Proteomes" id="UP000054560"/>
    </source>
</evidence>
<evidence type="ECO:0000256" key="4">
    <source>
        <dbReference type="ARBA" id="ARBA00022679"/>
    </source>
</evidence>
<dbReference type="InterPro" id="IPR002659">
    <property type="entry name" value="Glyco_trans_31"/>
</dbReference>
<feature type="compositionally biased region" description="Basic and acidic residues" evidence="11">
    <location>
        <begin position="164"/>
        <end position="175"/>
    </location>
</feature>
<sequence length="434" mass="48286">MSKKAKAGFTLLSVFGPSRSHRKLCAMLLLVCLTYVYTHFGRLGLGTRVRSHVQRDASSSSVQLAEVAVLGKEDAAGVYTDEPVEKRSLGVDKETPETADDSQGNRLAAQEINRDVRLNNGPQTTAHNPDGGINQPRGVLIGVFSVASHFERRSLIRTTYMRMTRRDRDEQDYPQRKSSKSSGSAKRALHRRFARNATVVFVVGQPVNSAELHLLWSERDTHGDILILPCEENMDEGKTFEYFKHVYEVYGPGQSGQISRGTRARTADGPGNSDSGAQGELSSARPAIPYRFVVKTDEDTWVHVANLEAKLDSLPNRGTYFGRAVCVGARTGSDCFMAGLGYALSWDLVEFIATDPTVAHNTVGQEDALVSEWFYQQNVMHHHVTDEVDIYDTPDLGKGIGWSKPYTPHTVFVHQCKRRDWFIRTSHHFLADSA</sequence>
<dbReference type="GeneID" id="25909500"/>
<evidence type="ECO:0000256" key="3">
    <source>
        <dbReference type="ARBA" id="ARBA00022676"/>
    </source>
</evidence>
<dbReference type="EMBL" id="KQ242464">
    <property type="protein sequence ID" value="KNC78579.1"/>
    <property type="molecule type" value="Genomic_DNA"/>
</dbReference>
<feature type="compositionally biased region" description="Basic and acidic residues" evidence="11">
    <location>
        <begin position="83"/>
        <end position="96"/>
    </location>
</feature>
<proteinExistence type="inferred from homology"/>
<dbReference type="eggNOG" id="KOG2287">
    <property type="taxonomic scope" value="Eukaryota"/>
</dbReference>
<evidence type="ECO:0000256" key="2">
    <source>
        <dbReference type="ARBA" id="ARBA00008661"/>
    </source>
</evidence>